<name>A0A3D8R7G2_9HELO</name>
<keyword evidence="4" id="KW-1185">Reference proteome</keyword>
<evidence type="ECO:0000313" key="3">
    <source>
        <dbReference type="EMBL" id="RDW69916.1"/>
    </source>
</evidence>
<proteinExistence type="inferred from homology"/>
<dbReference type="InterPro" id="IPR002347">
    <property type="entry name" value="SDR_fam"/>
</dbReference>
<dbReference type="AlphaFoldDB" id="A0A3D8R7G2"/>
<protein>
    <submittedName>
        <fullName evidence="3">Uncharacterized protein</fullName>
    </submittedName>
</protein>
<comment type="similarity">
    <text evidence="1">Belongs to the short-chain dehydrogenases/reductases (SDR) family.</text>
</comment>
<comment type="caution">
    <text evidence="3">The sequence shown here is derived from an EMBL/GenBank/DDBJ whole genome shotgun (WGS) entry which is preliminary data.</text>
</comment>
<feature type="region of interest" description="Disordered" evidence="2">
    <location>
        <begin position="1"/>
        <end position="22"/>
    </location>
</feature>
<dbReference type="InterPro" id="IPR036291">
    <property type="entry name" value="NAD(P)-bd_dom_sf"/>
</dbReference>
<dbReference type="Pfam" id="PF00106">
    <property type="entry name" value="adh_short"/>
    <property type="match status" value="1"/>
</dbReference>
<dbReference type="Proteomes" id="UP000256328">
    <property type="component" value="Unassembled WGS sequence"/>
</dbReference>
<organism evidence="3 4">
    <name type="scientific">Coleophoma crateriformis</name>
    <dbReference type="NCBI Taxonomy" id="565419"/>
    <lineage>
        <taxon>Eukaryota</taxon>
        <taxon>Fungi</taxon>
        <taxon>Dikarya</taxon>
        <taxon>Ascomycota</taxon>
        <taxon>Pezizomycotina</taxon>
        <taxon>Leotiomycetes</taxon>
        <taxon>Helotiales</taxon>
        <taxon>Dermateaceae</taxon>
        <taxon>Coleophoma</taxon>
    </lineage>
</organism>
<evidence type="ECO:0000256" key="2">
    <source>
        <dbReference type="SAM" id="MobiDB-lite"/>
    </source>
</evidence>
<dbReference type="EMBL" id="PDLN01000012">
    <property type="protein sequence ID" value="RDW69916.1"/>
    <property type="molecule type" value="Genomic_DNA"/>
</dbReference>
<dbReference type="PANTHER" id="PTHR43975:SF2">
    <property type="entry name" value="EG:BACR7A4.14 PROTEIN-RELATED"/>
    <property type="match status" value="1"/>
</dbReference>
<sequence>MSTYPAVRPANGTDFTPTHHTDTYPAIDSATKSDCTGKVVFVTGASKGVGRATSISYAKAGAEGIVIGARSDLSSLKDEIIAAAEAAGKKAPQVLCVKMDVQDEASVQAAVQEVAKTFGRLDILINNAGYLEPGKLLAESDSADWWTTWEINIRGVYWVTKASLPLMLKGGDKTIVNVSSVGAHHLRQGGSGYQTTKFALLRFTEFIMADYCEQGVLAYAVHPGSIMTALAQNMPERLHHVLTDKPEIAADTMVFLTSEKRDWLAGRYISCNWDMPEFLSKKDEIVEGDKLKMRMVF</sequence>
<dbReference type="SUPFAM" id="SSF51735">
    <property type="entry name" value="NAD(P)-binding Rossmann-fold domains"/>
    <property type="match status" value="1"/>
</dbReference>
<dbReference type="OrthoDB" id="1933717at2759"/>
<dbReference type="PANTHER" id="PTHR43975">
    <property type="entry name" value="ZGC:101858"/>
    <property type="match status" value="1"/>
</dbReference>
<gene>
    <name evidence="3" type="ORF">BP5796_08313</name>
</gene>
<dbReference type="FunFam" id="3.40.50.720:FF:000905">
    <property type="entry name" value="Oxidoreductase, short chain dehydrogenase/reductase family, putative"/>
    <property type="match status" value="1"/>
</dbReference>
<dbReference type="Gene3D" id="3.40.50.720">
    <property type="entry name" value="NAD(P)-binding Rossmann-like Domain"/>
    <property type="match status" value="1"/>
</dbReference>
<evidence type="ECO:0000256" key="1">
    <source>
        <dbReference type="RuleBase" id="RU000363"/>
    </source>
</evidence>
<reference evidence="3 4" key="1">
    <citation type="journal article" date="2018" name="IMA Fungus">
        <title>IMA Genome-F 9: Draft genome sequence of Annulohypoxylon stygium, Aspergillus mulundensis, Berkeleyomyces basicola (syn. Thielaviopsis basicola), Ceratocystis smalleyi, two Cercospora beticola strains, Coleophoma cylindrospora, Fusarium fracticaudum, Phialophora cf. hyalina, and Morchella septimelata.</title>
        <authorList>
            <person name="Wingfield B.D."/>
            <person name="Bills G.F."/>
            <person name="Dong Y."/>
            <person name="Huang W."/>
            <person name="Nel W.J."/>
            <person name="Swalarsk-Parry B.S."/>
            <person name="Vaghefi N."/>
            <person name="Wilken P.M."/>
            <person name="An Z."/>
            <person name="de Beer Z.W."/>
            <person name="De Vos L."/>
            <person name="Chen L."/>
            <person name="Duong T.A."/>
            <person name="Gao Y."/>
            <person name="Hammerbacher A."/>
            <person name="Kikkert J.R."/>
            <person name="Li Y."/>
            <person name="Li H."/>
            <person name="Li K."/>
            <person name="Li Q."/>
            <person name="Liu X."/>
            <person name="Ma X."/>
            <person name="Naidoo K."/>
            <person name="Pethybridge S.J."/>
            <person name="Sun J."/>
            <person name="Steenkamp E.T."/>
            <person name="van der Nest M.A."/>
            <person name="van Wyk S."/>
            <person name="Wingfield M.J."/>
            <person name="Xiong C."/>
            <person name="Yue Q."/>
            <person name="Zhang X."/>
        </authorList>
    </citation>
    <scope>NUCLEOTIDE SEQUENCE [LARGE SCALE GENOMIC DNA]</scope>
    <source>
        <strain evidence="3 4">BP5796</strain>
    </source>
</reference>
<dbReference type="PRINTS" id="PR00081">
    <property type="entry name" value="GDHRDH"/>
</dbReference>
<accession>A0A3D8R7G2</accession>
<dbReference type="CDD" id="cd05233">
    <property type="entry name" value="SDR_c"/>
    <property type="match status" value="1"/>
</dbReference>
<evidence type="ECO:0000313" key="4">
    <source>
        <dbReference type="Proteomes" id="UP000256328"/>
    </source>
</evidence>
<dbReference type="PRINTS" id="PR00080">
    <property type="entry name" value="SDRFAMILY"/>
</dbReference>